<dbReference type="RefSeq" id="WP_208495924.1">
    <property type="nucleotide sequence ID" value="NZ_JAGFNP010000004.1"/>
</dbReference>
<dbReference type="InterPro" id="IPR036894">
    <property type="entry name" value="YbaB-like_sf"/>
</dbReference>
<evidence type="ECO:0000256" key="2">
    <source>
        <dbReference type="SAM" id="MobiDB-lite"/>
    </source>
</evidence>
<proteinExistence type="predicted"/>
<keyword evidence="4" id="KW-1185">Reference proteome</keyword>
<evidence type="ECO:0000256" key="1">
    <source>
        <dbReference type="SAM" id="Coils"/>
    </source>
</evidence>
<sequence length="122" mass="13201">MPDIEDARRQLDEWRDRMVAHAENLQAANTELAAVEATYTDPNGVVTVIVDSSGNLKDLTLSTRVQRQAPDVTARQIKEALTAAKALAAQKTQEVASRHFGADSPTTRALVENAGSGRSEEN</sequence>
<gene>
    <name evidence="3" type="ORF">J5V16_09630</name>
</gene>
<feature type="region of interest" description="Disordered" evidence="2">
    <location>
        <begin position="96"/>
        <end position="122"/>
    </location>
</feature>
<dbReference type="SUPFAM" id="SSF82607">
    <property type="entry name" value="YbaB-like"/>
    <property type="match status" value="1"/>
</dbReference>
<dbReference type="Pfam" id="PF02575">
    <property type="entry name" value="YbaB_DNA_bd"/>
    <property type="match status" value="1"/>
</dbReference>
<evidence type="ECO:0000313" key="3">
    <source>
        <dbReference type="EMBL" id="MBO3733081.1"/>
    </source>
</evidence>
<organism evidence="3 4">
    <name type="scientific">Glycomyces niveus</name>
    <dbReference type="NCBI Taxonomy" id="2820287"/>
    <lineage>
        <taxon>Bacteria</taxon>
        <taxon>Bacillati</taxon>
        <taxon>Actinomycetota</taxon>
        <taxon>Actinomycetes</taxon>
        <taxon>Glycomycetales</taxon>
        <taxon>Glycomycetaceae</taxon>
        <taxon>Glycomyces</taxon>
    </lineage>
</organism>
<feature type="coiled-coil region" evidence="1">
    <location>
        <begin position="4"/>
        <end position="38"/>
    </location>
</feature>
<reference evidence="3 4" key="1">
    <citation type="submission" date="2021-03" db="EMBL/GenBank/DDBJ databases">
        <title>Glycomyces sp. nov., a novel actinomycete isolated from soil.</title>
        <authorList>
            <person name="Yang X."/>
            <person name="Xu X."/>
        </authorList>
    </citation>
    <scope>NUCLEOTIDE SEQUENCE [LARGE SCALE GENOMIC DNA]</scope>
    <source>
        <strain evidence="3 4">NEAU-S30</strain>
    </source>
</reference>
<dbReference type="EMBL" id="JAGFNP010000004">
    <property type="protein sequence ID" value="MBO3733081.1"/>
    <property type="molecule type" value="Genomic_DNA"/>
</dbReference>
<protein>
    <submittedName>
        <fullName evidence="3">YbaB/EbfC family nucleoid-associated protein</fullName>
    </submittedName>
</protein>
<accession>A0ABS3U4B3</accession>
<comment type="caution">
    <text evidence="3">The sequence shown here is derived from an EMBL/GenBank/DDBJ whole genome shotgun (WGS) entry which is preliminary data.</text>
</comment>
<dbReference type="Proteomes" id="UP000681341">
    <property type="component" value="Unassembled WGS sequence"/>
</dbReference>
<dbReference type="InterPro" id="IPR004401">
    <property type="entry name" value="YbaB/EbfC"/>
</dbReference>
<keyword evidence="1" id="KW-0175">Coiled coil</keyword>
<name>A0ABS3U4B3_9ACTN</name>
<dbReference type="Gene3D" id="3.30.1310.10">
    <property type="entry name" value="Nucleoid-associated protein YbaB-like domain"/>
    <property type="match status" value="1"/>
</dbReference>
<evidence type="ECO:0000313" key="4">
    <source>
        <dbReference type="Proteomes" id="UP000681341"/>
    </source>
</evidence>